<dbReference type="Proteomes" id="UP001164286">
    <property type="component" value="Unassembled WGS sequence"/>
</dbReference>
<dbReference type="InterPro" id="IPR036249">
    <property type="entry name" value="Thioredoxin-like_sf"/>
</dbReference>
<reference evidence="2" key="1">
    <citation type="journal article" date="2022" name="G3 (Bethesda)">
        <title>High quality genome of the basidiomycete yeast Dioszegia hungarica PDD-24b-2 isolated from cloud water.</title>
        <authorList>
            <person name="Jarrige D."/>
            <person name="Haridas S."/>
            <person name="Bleykasten-Grosshans C."/>
            <person name="Joly M."/>
            <person name="Nadalig T."/>
            <person name="Sancelme M."/>
            <person name="Vuilleumier S."/>
            <person name="Grigoriev I.V."/>
            <person name="Amato P."/>
            <person name="Bringel F."/>
        </authorList>
    </citation>
    <scope>NUCLEOTIDE SEQUENCE</scope>
    <source>
        <strain evidence="2">PDD-24b-2</strain>
    </source>
</reference>
<name>A0AA38HE76_9TREE</name>
<sequence>MTAITTSQRGSISDSPPKPKSSSKRGSASSATPAANYASTLTPQQLESISDAEVFDQDGKKYTWGELTGGKRVVVVFIRHFWCINCKEYLRLLAAQIPPSSLPEGTSLIAIGCGQYKPLKTYIPTLTPNSASPYPYPVYAHPSLALHKGLGFMTSLDRSKAGEEKAYEAALGGIVKRTFAAIKEVHIGEAGQTGPLAQNGGEVVMEADGSCSFLHRMKHTVDHTELDTLAAQIGARHIPGQSMSDAMVCPA</sequence>
<evidence type="ECO:0000256" key="1">
    <source>
        <dbReference type="SAM" id="MobiDB-lite"/>
    </source>
</evidence>
<dbReference type="PANTHER" id="PTHR28630:SF3">
    <property type="entry name" value="PEROXIREDOXIN-LIKE 2C"/>
    <property type="match status" value="1"/>
</dbReference>
<dbReference type="InterPro" id="IPR032801">
    <property type="entry name" value="PXL2A/B/C"/>
</dbReference>
<dbReference type="GeneID" id="77731439"/>
<dbReference type="RefSeq" id="XP_052948377.1">
    <property type="nucleotide sequence ID" value="XM_053092234.1"/>
</dbReference>
<dbReference type="EMBL" id="JAKWFO010000003">
    <property type="protein sequence ID" value="KAI9638600.1"/>
    <property type="molecule type" value="Genomic_DNA"/>
</dbReference>
<dbReference type="SUPFAM" id="SSF52833">
    <property type="entry name" value="Thioredoxin-like"/>
    <property type="match status" value="1"/>
</dbReference>
<proteinExistence type="predicted"/>
<evidence type="ECO:0008006" key="4">
    <source>
        <dbReference type="Google" id="ProtNLM"/>
    </source>
</evidence>
<dbReference type="PANTHER" id="PTHR28630">
    <property type="match status" value="1"/>
</dbReference>
<comment type="caution">
    <text evidence="2">The sequence shown here is derived from an EMBL/GenBank/DDBJ whole genome shotgun (WGS) entry which is preliminary data.</text>
</comment>
<organism evidence="2 3">
    <name type="scientific">Dioszegia hungarica</name>
    <dbReference type="NCBI Taxonomy" id="4972"/>
    <lineage>
        <taxon>Eukaryota</taxon>
        <taxon>Fungi</taxon>
        <taxon>Dikarya</taxon>
        <taxon>Basidiomycota</taxon>
        <taxon>Agaricomycotina</taxon>
        <taxon>Tremellomycetes</taxon>
        <taxon>Tremellales</taxon>
        <taxon>Bulleribasidiaceae</taxon>
        <taxon>Dioszegia</taxon>
    </lineage>
</organism>
<evidence type="ECO:0000313" key="2">
    <source>
        <dbReference type="EMBL" id="KAI9638600.1"/>
    </source>
</evidence>
<accession>A0AA38HE76</accession>
<dbReference type="Gene3D" id="3.40.30.10">
    <property type="entry name" value="Glutaredoxin"/>
    <property type="match status" value="1"/>
</dbReference>
<protein>
    <recommendedName>
        <fullName evidence="4">Thioredoxin-like protein AAED1</fullName>
    </recommendedName>
</protein>
<dbReference type="CDD" id="cd02970">
    <property type="entry name" value="PRX_like2"/>
    <property type="match status" value="1"/>
</dbReference>
<gene>
    <name evidence="2" type="ORF">MKK02DRAFT_42998</name>
</gene>
<feature type="region of interest" description="Disordered" evidence="1">
    <location>
        <begin position="1"/>
        <end position="38"/>
    </location>
</feature>
<dbReference type="Pfam" id="PF13911">
    <property type="entry name" value="AhpC-TSA_2"/>
    <property type="match status" value="1"/>
</dbReference>
<feature type="compositionally biased region" description="Polar residues" evidence="1">
    <location>
        <begin position="1"/>
        <end position="10"/>
    </location>
</feature>
<dbReference type="AlphaFoldDB" id="A0AA38HE76"/>
<evidence type="ECO:0000313" key="3">
    <source>
        <dbReference type="Proteomes" id="UP001164286"/>
    </source>
</evidence>
<keyword evidence="3" id="KW-1185">Reference proteome</keyword>